<dbReference type="PANTHER" id="PTHR45927">
    <property type="entry name" value="LYSM-DOMAIN RECEPTOR-LIKE KINASE-RELATED"/>
    <property type="match status" value="1"/>
</dbReference>
<dbReference type="InterPro" id="IPR036779">
    <property type="entry name" value="LysM_dom_sf"/>
</dbReference>
<dbReference type="SMART" id="SM00257">
    <property type="entry name" value="LysM"/>
    <property type="match status" value="3"/>
</dbReference>
<dbReference type="PANTHER" id="PTHR45927:SF6">
    <property type="entry name" value="PROTEIN LYK5"/>
    <property type="match status" value="1"/>
</dbReference>
<protein>
    <recommendedName>
        <fullName evidence="1">LysM domain-containing protein</fullName>
    </recommendedName>
</protein>
<dbReference type="OrthoDB" id="4062651at2759"/>
<dbReference type="Proteomes" id="UP000242715">
    <property type="component" value="Unassembled WGS sequence"/>
</dbReference>
<evidence type="ECO:0000259" key="1">
    <source>
        <dbReference type="PROSITE" id="PS51782"/>
    </source>
</evidence>
<keyword evidence="3" id="KW-1185">Reference proteome</keyword>
<dbReference type="InterPro" id="IPR056562">
    <property type="entry name" value="LysM2_CERK1_LYK3_4_5"/>
</dbReference>
<dbReference type="AlphaFoldDB" id="A0A2Z6LNG1"/>
<dbReference type="InterPro" id="IPR056563">
    <property type="entry name" value="LysM3_LYK4_5"/>
</dbReference>
<name>A0A2Z6LNG1_TRISU</name>
<feature type="domain" description="LysM" evidence="1">
    <location>
        <begin position="210"/>
        <end position="260"/>
    </location>
</feature>
<dbReference type="Pfam" id="PF23472">
    <property type="entry name" value="LysM2_CERK1_LYK3_4_5"/>
    <property type="match status" value="1"/>
</dbReference>
<dbReference type="Pfam" id="PF23473">
    <property type="entry name" value="LysM3_LYK4_5"/>
    <property type="match status" value="1"/>
</dbReference>
<dbReference type="EMBL" id="DF973204">
    <property type="protein sequence ID" value="GAU19779.1"/>
    <property type="molecule type" value="Genomic_DNA"/>
</dbReference>
<dbReference type="CDD" id="cd00118">
    <property type="entry name" value="LysM"/>
    <property type="match status" value="1"/>
</dbReference>
<reference evidence="3" key="1">
    <citation type="journal article" date="2017" name="Front. Plant Sci.">
        <title>Climate Clever Clovers: New Paradigm to Reduce the Environmental Footprint of Ruminants by Breeding Low Methanogenic Forages Utilizing Haplotype Variation.</title>
        <authorList>
            <person name="Kaur P."/>
            <person name="Appels R."/>
            <person name="Bayer P.E."/>
            <person name="Keeble-Gagnere G."/>
            <person name="Wang J."/>
            <person name="Hirakawa H."/>
            <person name="Shirasawa K."/>
            <person name="Vercoe P."/>
            <person name="Stefanova K."/>
            <person name="Durmic Z."/>
            <person name="Nichols P."/>
            <person name="Revell C."/>
            <person name="Isobe S.N."/>
            <person name="Edwards D."/>
            <person name="Erskine W."/>
        </authorList>
    </citation>
    <scope>NUCLEOTIDE SEQUENCE [LARGE SCALE GENOMIC DNA]</scope>
    <source>
        <strain evidence="3">cv. Daliak</strain>
    </source>
</reference>
<organism evidence="2 3">
    <name type="scientific">Trifolium subterraneum</name>
    <name type="common">Subterranean clover</name>
    <dbReference type="NCBI Taxonomy" id="3900"/>
    <lineage>
        <taxon>Eukaryota</taxon>
        <taxon>Viridiplantae</taxon>
        <taxon>Streptophyta</taxon>
        <taxon>Embryophyta</taxon>
        <taxon>Tracheophyta</taxon>
        <taxon>Spermatophyta</taxon>
        <taxon>Magnoliopsida</taxon>
        <taxon>eudicotyledons</taxon>
        <taxon>Gunneridae</taxon>
        <taxon>Pentapetalae</taxon>
        <taxon>rosids</taxon>
        <taxon>fabids</taxon>
        <taxon>Fabales</taxon>
        <taxon>Fabaceae</taxon>
        <taxon>Papilionoideae</taxon>
        <taxon>50 kb inversion clade</taxon>
        <taxon>NPAAA clade</taxon>
        <taxon>Hologalegina</taxon>
        <taxon>IRL clade</taxon>
        <taxon>Trifolieae</taxon>
        <taxon>Trifolium</taxon>
    </lineage>
</organism>
<dbReference type="Gene3D" id="3.10.350.10">
    <property type="entry name" value="LysM domain"/>
    <property type="match status" value="1"/>
</dbReference>
<dbReference type="InterPro" id="IPR052611">
    <property type="entry name" value="Plant_RLK_LysM"/>
</dbReference>
<evidence type="ECO:0000313" key="3">
    <source>
        <dbReference type="Proteomes" id="UP000242715"/>
    </source>
</evidence>
<dbReference type="InterPro" id="IPR018392">
    <property type="entry name" value="LysM"/>
</dbReference>
<proteinExistence type="predicted"/>
<dbReference type="Pfam" id="PF23446">
    <property type="entry name" value="LysM1_NFP_LYK"/>
    <property type="match status" value="1"/>
</dbReference>
<evidence type="ECO:0000313" key="2">
    <source>
        <dbReference type="EMBL" id="GAU19779.1"/>
    </source>
</evidence>
<gene>
    <name evidence="2" type="ORF">TSUD_182140</name>
</gene>
<accession>A0A2Z6LNG1</accession>
<dbReference type="PROSITE" id="PS51782">
    <property type="entry name" value="LYSM"/>
    <property type="match status" value="1"/>
</dbReference>
<dbReference type="InterPro" id="IPR056561">
    <property type="entry name" value="NFP_LYK_LysM1"/>
</dbReference>
<sequence>MMKEKHGAINTLNLKLHLKFEVQLIKLMEFFYLYILSTTILLFPQSINCQQLYLKNTTTDCSDNPFAPKGYLCNSPQNSCNSFLIFRSKPPYDNPTSIAYLLGSEASNIASINNISRDTKIPSNKTIIVPILCSCSGNIYQHNTPYTVKKDDTYYHLVNETYQNLTTCQALKGQNYYASENITIGAELTVPVLCACPTTEQTAKGITSLLVYTVNYGETVKSIGEAYGVDEESILEANELQVAQNENSSVILYALTPILVPLGGKSCKEDPDSFYCTCSKGRVADGSCDESDDQKFPAKLVAALGTFV</sequence>